<comment type="function">
    <text evidence="7">Catalyzes the decarboxylation of four acetate groups of uroporphyrinogen-III to yield coproporphyrinogen-III.</text>
</comment>
<dbReference type="GO" id="GO:0004853">
    <property type="term" value="F:uroporphyrinogen decarboxylase activity"/>
    <property type="evidence" value="ECO:0007669"/>
    <property type="project" value="UniProtKB-UniRule"/>
</dbReference>
<feature type="binding site" evidence="7">
    <location>
        <position position="315"/>
    </location>
    <ligand>
        <name>substrate</name>
    </ligand>
</feature>
<comment type="subunit">
    <text evidence="7">Homodimer.</text>
</comment>
<dbReference type="InterPro" id="IPR000257">
    <property type="entry name" value="Uroporphyrinogen_deCOase"/>
</dbReference>
<feature type="binding site" evidence="7">
    <location>
        <position position="146"/>
    </location>
    <ligand>
        <name>substrate</name>
    </ligand>
</feature>
<dbReference type="AlphaFoldDB" id="A0A934K0S9"/>
<dbReference type="GO" id="GO:0005737">
    <property type="term" value="C:cytoplasm"/>
    <property type="evidence" value="ECO:0007669"/>
    <property type="project" value="UniProtKB-SubCell"/>
</dbReference>
<evidence type="ECO:0000313" key="12">
    <source>
        <dbReference type="Proteomes" id="UP000612893"/>
    </source>
</evidence>
<keyword evidence="5 7" id="KW-0456">Lyase</keyword>
<evidence type="ECO:0000256" key="4">
    <source>
        <dbReference type="ARBA" id="ARBA00022793"/>
    </source>
</evidence>
<feature type="domain" description="Uroporphyrinogen decarboxylase (URO-D)" evidence="10">
    <location>
        <begin position="17"/>
        <end position="26"/>
    </location>
</feature>
<feature type="binding site" evidence="7">
    <location>
        <position position="71"/>
    </location>
    <ligand>
        <name>substrate</name>
    </ligand>
</feature>
<keyword evidence="7" id="KW-0963">Cytoplasm</keyword>
<dbReference type="Gene3D" id="3.20.20.210">
    <property type="match status" value="1"/>
</dbReference>
<evidence type="ECO:0000256" key="5">
    <source>
        <dbReference type="ARBA" id="ARBA00023239"/>
    </source>
</evidence>
<name>A0A934K0S9_9BACT</name>
<keyword evidence="12" id="KW-1185">Reference proteome</keyword>
<dbReference type="CDD" id="cd00717">
    <property type="entry name" value="URO-D"/>
    <property type="match status" value="1"/>
</dbReference>
<dbReference type="InterPro" id="IPR006361">
    <property type="entry name" value="Uroporphyrinogen_deCO2ase_HemE"/>
</dbReference>
<accession>A0A934K0S9</accession>
<evidence type="ECO:0000256" key="1">
    <source>
        <dbReference type="ARBA" id="ARBA00004804"/>
    </source>
</evidence>
<dbReference type="HAMAP" id="MF_00218">
    <property type="entry name" value="URO_D"/>
    <property type="match status" value="1"/>
</dbReference>
<feature type="site" description="Transition state stabilizer" evidence="7">
    <location>
        <position position="71"/>
    </location>
</feature>
<keyword evidence="6 7" id="KW-0627">Porphyrin biosynthesis</keyword>
<evidence type="ECO:0000259" key="10">
    <source>
        <dbReference type="PROSITE" id="PS00906"/>
    </source>
</evidence>
<dbReference type="SUPFAM" id="SSF51726">
    <property type="entry name" value="UROD/MetE-like"/>
    <property type="match status" value="1"/>
</dbReference>
<dbReference type="GO" id="GO:0006782">
    <property type="term" value="P:protoporphyrinogen IX biosynthetic process"/>
    <property type="evidence" value="ECO:0007669"/>
    <property type="project" value="UniProtKB-UniRule"/>
</dbReference>
<dbReference type="EMBL" id="JAEKNR010000154">
    <property type="protein sequence ID" value="MBJ7599456.1"/>
    <property type="molecule type" value="Genomic_DNA"/>
</dbReference>
<evidence type="ECO:0000256" key="7">
    <source>
        <dbReference type="HAMAP-Rule" id="MF_00218"/>
    </source>
</evidence>
<comment type="pathway">
    <text evidence="1 7 8">Porphyrin-containing compound metabolism; protoporphyrin-IX biosynthesis; coproporphyrinogen-III from 5-aminolevulinate: step 4/4.</text>
</comment>
<gene>
    <name evidence="7 11" type="primary">hemE</name>
    <name evidence="11" type="ORF">JF922_15435</name>
</gene>
<feature type="binding site" evidence="7">
    <location>
        <begin position="22"/>
        <end position="26"/>
    </location>
    <ligand>
        <name>substrate</name>
    </ligand>
</feature>
<dbReference type="EC" id="4.1.1.37" evidence="3 7"/>
<dbReference type="InterPro" id="IPR038071">
    <property type="entry name" value="UROD/MetE-like_sf"/>
</dbReference>
<evidence type="ECO:0000256" key="9">
    <source>
        <dbReference type="RuleBase" id="RU004169"/>
    </source>
</evidence>
<comment type="caution">
    <text evidence="11">The sequence shown here is derived from an EMBL/GenBank/DDBJ whole genome shotgun (WGS) entry which is preliminary data.</text>
</comment>
<comment type="caution">
    <text evidence="7">Lacks conserved residue(s) required for the propagation of feature annotation.</text>
</comment>
<comment type="similarity">
    <text evidence="2 7 9">Belongs to the uroporphyrinogen decarboxylase family.</text>
</comment>
<dbReference type="Pfam" id="PF01208">
    <property type="entry name" value="URO-D"/>
    <property type="match status" value="1"/>
</dbReference>
<evidence type="ECO:0000256" key="2">
    <source>
        <dbReference type="ARBA" id="ARBA00009935"/>
    </source>
</evidence>
<keyword evidence="4 7" id="KW-0210">Decarboxylase</keyword>
<evidence type="ECO:0000256" key="8">
    <source>
        <dbReference type="RuleBase" id="RU000554"/>
    </source>
</evidence>
<proteinExistence type="inferred from homology"/>
<evidence type="ECO:0000256" key="3">
    <source>
        <dbReference type="ARBA" id="ARBA00012288"/>
    </source>
</evidence>
<dbReference type="Proteomes" id="UP000612893">
    <property type="component" value="Unassembled WGS sequence"/>
</dbReference>
<comment type="catalytic activity">
    <reaction evidence="7 8">
        <text>uroporphyrinogen III + 4 H(+) = coproporphyrinogen III + 4 CO2</text>
        <dbReference type="Rhea" id="RHEA:19865"/>
        <dbReference type="ChEBI" id="CHEBI:15378"/>
        <dbReference type="ChEBI" id="CHEBI:16526"/>
        <dbReference type="ChEBI" id="CHEBI:57308"/>
        <dbReference type="ChEBI" id="CHEBI:57309"/>
        <dbReference type="EC" id="4.1.1.37"/>
    </reaction>
</comment>
<dbReference type="PANTHER" id="PTHR21091:SF169">
    <property type="entry name" value="UROPORPHYRINOGEN DECARBOXYLASE"/>
    <property type="match status" value="1"/>
</dbReference>
<dbReference type="RefSeq" id="WP_338202947.1">
    <property type="nucleotide sequence ID" value="NZ_JAEKNR010000154.1"/>
</dbReference>
<feature type="binding site" evidence="7">
    <location>
        <position position="201"/>
    </location>
    <ligand>
        <name>substrate</name>
    </ligand>
</feature>
<dbReference type="NCBIfam" id="TIGR01464">
    <property type="entry name" value="hemE"/>
    <property type="match status" value="1"/>
</dbReference>
<evidence type="ECO:0000256" key="6">
    <source>
        <dbReference type="ARBA" id="ARBA00023244"/>
    </source>
</evidence>
<dbReference type="PANTHER" id="PTHR21091">
    <property type="entry name" value="METHYLTETRAHYDROFOLATE:HOMOCYSTEINE METHYLTRANSFERASE RELATED"/>
    <property type="match status" value="1"/>
</dbReference>
<protein>
    <recommendedName>
        <fullName evidence="3 7">Uroporphyrinogen decarboxylase</fullName>
        <shortName evidence="7">UPD</shortName>
        <shortName evidence="7">URO-D</shortName>
        <ecNumber evidence="3 7">4.1.1.37</ecNumber>
    </recommendedName>
</protein>
<sequence length="341" mass="36719">MSRFLAAARHQPVDTTPVWLMRQAGRSLPEYRALREHYSLLDIVAEPDLCAEVTLQPVRRLGVDAAVMFADIMLPLRGMGVDFDLVEGVGPVIANPVKSAADVDRLRLADGEEAAPQVITAVRRVVSESPVPVVGFAGAPFTLASYLLEGRPSRDFSLTKRFMYGEPEAFERLLGKLAATMSAYLAAQVRAGAAAVQLFDSWVGALGPDDYQTLVAPHTRAVFTAIEPLGVPRIHFGTGTAALLEAIADTGPDLVSLDWRVRLDEGWRRVGLDRGVQGNLDPAVLLAPGEVVQQRAREVLRRAGGRPGHVFNLGHGVLPETPLENLQLLVDTVHAGVPIAA</sequence>
<evidence type="ECO:0000313" key="11">
    <source>
        <dbReference type="EMBL" id="MBJ7599456.1"/>
    </source>
</evidence>
<organism evidence="11 12">
    <name type="scientific">Candidatus Nephthysia bennettiae</name>
    <dbReference type="NCBI Taxonomy" id="3127016"/>
    <lineage>
        <taxon>Bacteria</taxon>
        <taxon>Bacillati</taxon>
        <taxon>Candidatus Dormiibacterota</taxon>
        <taxon>Candidatus Dormibacteria</taxon>
        <taxon>Candidatus Dormibacterales</taxon>
        <taxon>Candidatus Dormibacteraceae</taxon>
        <taxon>Candidatus Nephthysia</taxon>
    </lineage>
</organism>
<dbReference type="PROSITE" id="PS00906">
    <property type="entry name" value="UROD_1"/>
    <property type="match status" value="1"/>
</dbReference>
<reference evidence="11" key="1">
    <citation type="submission" date="2020-10" db="EMBL/GenBank/DDBJ databases">
        <title>Ca. Dormibacterota MAGs.</title>
        <authorList>
            <person name="Montgomery K."/>
        </authorList>
    </citation>
    <scope>NUCLEOTIDE SEQUENCE [LARGE SCALE GENOMIC DNA]</scope>
    <source>
        <strain evidence="11">SC8812_S17_10</strain>
    </source>
</reference>
<comment type="subcellular location">
    <subcellularLocation>
        <location evidence="7">Cytoplasm</location>
    </subcellularLocation>
</comment>